<dbReference type="GO" id="GO:0043565">
    <property type="term" value="F:sequence-specific DNA binding"/>
    <property type="evidence" value="ECO:0007669"/>
    <property type="project" value="InterPro"/>
</dbReference>
<dbReference type="STRING" id="1220578.FPE01S_05_01940"/>
<dbReference type="InterPro" id="IPR009057">
    <property type="entry name" value="Homeodomain-like_sf"/>
</dbReference>
<proteinExistence type="predicted"/>
<evidence type="ECO:0000256" key="3">
    <source>
        <dbReference type="ARBA" id="ARBA00023163"/>
    </source>
</evidence>
<dbReference type="PROSITE" id="PS01124">
    <property type="entry name" value="HTH_ARAC_FAMILY_2"/>
    <property type="match status" value="1"/>
</dbReference>
<protein>
    <submittedName>
        <fullName evidence="5">Putative AraC family transcriptional regulator</fullName>
    </submittedName>
</protein>
<dbReference type="InterPro" id="IPR046532">
    <property type="entry name" value="DUF6597"/>
</dbReference>
<dbReference type="Pfam" id="PF20240">
    <property type="entry name" value="DUF6597"/>
    <property type="match status" value="1"/>
</dbReference>
<sequence>MEFIFNLGDGFWKTQQNERFLTTPPVELWGQITQPLRVKAGGKNHMLGVRFYPHAASLFLRQEASHFNDQVMDLRDVVGGEVVTLYEQLLNTPVSSDRISVLETWLLQRIAGETVLSGKMPLISQVVNDLSLPDNALTVETVASRYNISPRYLHKLFVLYTGIGPKSFMKIRRFRRSLALLRQENESLTAVAYEAGYFDQAHFIREFKAFTGLVPSAYSADEFPVSQATTES</sequence>
<name>A0A0E9N6P7_9BACT</name>
<feature type="domain" description="HTH araC/xylS-type" evidence="4">
    <location>
        <begin position="120"/>
        <end position="221"/>
    </location>
</feature>
<evidence type="ECO:0000313" key="5">
    <source>
        <dbReference type="EMBL" id="GAO45499.1"/>
    </source>
</evidence>
<keyword evidence="1" id="KW-0805">Transcription regulation</keyword>
<dbReference type="PANTHER" id="PTHR43280">
    <property type="entry name" value="ARAC-FAMILY TRANSCRIPTIONAL REGULATOR"/>
    <property type="match status" value="1"/>
</dbReference>
<evidence type="ECO:0000256" key="1">
    <source>
        <dbReference type="ARBA" id="ARBA00023015"/>
    </source>
</evidence>
<dbReference type="Proteomes" id="UP000033121">
    <property type="component" value="Unassembled WGS sequence"/>
</dbReference>
<gene>
    <name evidence="5" type="ORF">FPE01S_05_01940</name>
</gene>
<keyword evidence="3" id="KW-0804">Transcription</keyword>
<dbReference type="SMART" id="SM00342">
    <property type="entry name" value="HTH_ARAC"/>
    <property type="match status" value="1"/>
</dbReference>
<dbReference type="Pfam" id="PF12833">
    <property type="entry name" value="HTH_18"/>
    <property type="match status" value="1"/>
</dbReference>
<dbReference type="EMBL" id="BBWV01000005">
    <property type="protein sequence ID" value="GAO45499.1"/>
    <property type="molecule type" value="Genomic_DNA"/>
</dbReference>
<dbReference type="SUPFAM" id="SSF46689">
    <property type="entry name" value="Homeodomain-like"/>
    <property type="match status" value="1"/>
</dbReference>
<evidence type="ECO:0000259" key="4">
    <source>
        <dbReference type="PROSITE" id="PS01124"/>
    </source>
</evidence>
<dbReference type="GO" id="GO:0003700">
    <property type="term" value="F:DNA-binding transcription factor activity"/>
    <property type="evidence" value="ECO:0007669"/>
    <property type="project" value="InterPro"/>
</dbReference>
<dbReference type="Gene3D" id="1.10.10.60">
    <property type="entry name" value="Homeodomain-like"/>
    <property type="match status" value="1"/>
</dbReference>
<reference evidence="5 6" key="1">
    <citation type="submission" date="2015-04" db="EMBL/GenBank/DDBJ databases">
        <title>Whole genome shotgun sequence of Flavihumibacter petaseus NBRC 106054.</title>
        <authorList>
            <person name="Miyazawa S."/>
            <person name="Hosoyama A."/>
            <person name="Hashimoto M."/>
            <person name="Noguchi M."/>
            <person name="Tsuchikane K."/>
            <person name="Ohji S."/>
            <person name="Yamazoe A."/>
            <person name="Ichikawa N."/>
            <person name="Kimura A."/>
            <person name="Fujita N."/>
        </authorList>
    </citation>
    <scope>NUCLEOTIDE SEQUENCE [LARGE SCALE GENOMIC DNA]</scope>
    <source>
        <strain evidence="5 6">NBRC 106054</strain>
    </source>
</reference>
<evidence type="ECO:0000256" key="2">
    <source>
        <dbReference type="ARBA" id="ARBA00023125"/>
    </source>
</evidence>
<dbReference type="InterPro" id="IPR018060">
    <property type="entry name" value="HTH_AraC"/>
</dbReference>
<comment type="caution">
    <text evidence="5">The sequence shown here is derived from an EMBL/GenBank/DDBJ whole genome shotgun (WGS) entry which is preliminary data.</text>
</comment>
<dbReference type="AlphaFoldDB" id="A0A0E9N6P7"/>
<organism evidence="5 6">
    <name type="scientific">Flavihumibacter petaseus NBRC 106054</name>
    <dbReference type="NCBI Taxonomy" id="1220578"/>
    <lineage>
        <taxon>Bacteria</taxon>
        <taxon>Pseudomonadati</taxon>
        <taxon>Bacteroidota</taxon>
        <taxon>Chitinophagia</taxon>
        <taxon>Chitinophagales</taxon>
        <taxon>Chitinophagaceae</taxon>
        <taxon>Flavihumibacter</taxon>
    </lineage>
</organism>
<keyword evidence="2" id="KW-0238">DNA-binding</keyword>
<accession>A0A0E9N6P7</accession>
<keyword evidence="6" id="KW-1185">Reference proteome</keyword>
<dbReference type="PANTHER" id="PTHR43280:SF2">
    <property type="entry name" value="HTH-TYPE TRANSCRIPTIONAL REGULATOR EXSA"/>
    <property type="match status" value="1"/>
</dbReference>
<evidence type="ECO:0000313" key="6">
    <source>
        <dbReference type="Proteomes" id="UP000033121"/>
    </source>
</evidence>